<evidence type="ECO:0000313" key="2">
    <source>
        <dbReference type="Proteomes" id="UP001314903"/>
    </source>
</evidence>
<dbReference type="SUPFAM" id="SSF46785">
    <property type="entry name" value="Winged helix' DNA-binding domain"/>
    <property type="match status" value="1"/>
</dbReference>
<dbReference type="EMBL" id="JAGGLI010000002">
    <property type="protein sequence ID" value="MBP2026483.1"/>
    <property type="molecule type" value="Genomic_DNA"/>
</dbReference>
<name>A0ABS4KFF4_9FIRM</name>
<dbReference type="InterPro" id="IPR036388">
    <property type="entry name" value="WH-like_DNA-bd_sf"/>
</dbReference>
<comment type="caution">
    <text evidence="1">The sequence shown here is derived from an EMBL/GenBank/DDBJ whole genome shotgun (WGS) entry which is preliminary data.</text>
</comment>
<organism evidence="1 2">
    <name type="scientific">Acetoanaerobium pronyense</name>
    <dbReference type="NCBI Taxonomy" id="1482736"/>
    <lineage>
        <taxon>Bacteria</taxon>
        <taxon>Bacillati</taxon>
        <taxon>Bacillota</taxon>
        <taxon>Clostridia</taxon>
        <taxon>Peptostreptococcales</taxon>
        <taxon>Filifactoraceae</taxon>
        <taxon>Acetoanaerobium</taxon>
    </lineage>
</organism>
<evidence type="ECO:0000313" key="1">
    <source>
        <dbReference type="EMBL" id="MBP2026483.1"/>
    </source>
</evidence>
<sequence length="129" mass="14693">MNKKYEVLEKLEKIFEKESHVNAKLLGDFLKIDRSTASRYLNDLVKEGYLEKILTRPVQYKPALDKSIRFEENIKSNEKSVAVDIKISKLKESSFKSLIGENDSLLQAVQKAKSAILYPPNGLHTLILG</sequence>
<protein>
    <submittedName>
        <fullName evidence="1">Transcriptional regulator with AAA-type ATPase domain</fullName>
    </submittedName>
</protein>
<keyword evidence="2" id="KW-1185">Reference proteome</keyword>
<dbReference type="Gene3D" id="1.10.10.10">
    <property type="entry name" value="Winged helix-like DNA-binding domain superfamily/Winged helix DNA-binding domain"/>
    <property type="match status" value="1"/>
</dbReference>
<accession>A0ABS4KFF4</accession>
<proteinExistence type="predicted"/>
<reference evidence="1 2" key="1">
    <citation type="submission" date="2021-03" db="EMBL/GenBank/DDBJ databases">
        <title>Genomic Encyclopedia of Type Strains, Phase IV (KMG-IV): sequencing the most valuable type-strain genomes for metagenomic binning, comparative biology and taxonomic classification.</title>
        <authorList>
            <person name="Goeker M."/>
        </authorList>
    </citation>
    <scope>NUCLEOTIDE SEQUENCE [LARGE SCALE GENOMIC DNA]</scope>
    <source>
        <strain evidence="1 2">DSM 27512</strain>
    </source>
</reference>
<dbReference type="InterPro" id="IPR036390">
    <property type="entry name" value="WH_DNA-bd_sf"/>
</dbReference>
<dbReference type="Proteomes" id="UP001314903">
    <property type="component" value="Unassembled WGS sequence"/>
</dbReference>
<gene>
    <name evidence="1" type="ORF">J2Z35_000272</name>
</gene>
<dbReference type="RefSeq" id="WP_209658600.1">
    <property type="nucleotide sequence ID" value="NZ_JAGGLI010000002.1"/>
</dbReference>